<dbReference type="InterPro" id="IPR039379">
    <property type="entry name" value="Protoglobin_sensor_dom"/>
</dbReference>
<protein>
    <recommendedName>
        <fullName evidence="1">Globin-sensor domain-containing protein</fullName>
    </recommendedName>
</protein>
<comment type="caution">
    <text evidence="2">The sequence shown here is derived from an EMBL/GenBank/DDBJ whole genome shotgun (WGS) entry which is preliminary data.</text>
</comment>
<dbReference type="RefSeq" id="WP_209287868.1">
    <property type="nucleotide sequence ID" value="NZ_JACVEW010000016.1"/>
</dbReference>
<gene>
    <name evidence="2" type="ORF">H9C73_10930</name>
</gene>
<dbReference type="Gene3D" id="1.10.490.10">
    <property type="entry name" value="Globins"/>
    <property type="match status" value="1"/>
</dbReference>
<evidence type="ECO:0000313" key="3">
    <source>
        <dbReference type="Proteomes" id="UP000810171"/>
    </source>
</evidence>
<name>A0ABS3ZC17_9GAMM</name>
<keyword evidence="3" id="KW-1185">Reference proteome</keyword>
<feature type="domain" description="Globin-sensor" evidence="1">
    <location>
        <begin position="11"/>
        <end position="145"/>
    </location>
</feature>
<dbReference type="Pfam" id="PF11563">
    <property type="entry name" value="Protoglobin"/>
    <property type="match status" value="1"/>
</dbReference>
<dbReference type="InterPro" id="IPR044398">
    <property type="entry name" value="Globin-sensor_dom"/>
</dbReference>
<evidence type="ECO:0000259" key="1">
    <source>
        <dbReference type="Pfam" id="PF11563"/>
    </source>
</evidence>
<dbReference type="Proteomes" id="UP000810171">
    <property type="component" value="Unassembled WGS sequence"/>
</dbReference>
<evidence type="ECO:0000313" key="2">
    <source>
        <dbReference type="EMBL" id="MBP0049250.1"/>
    </source>
</evidence>
<reference evidence="2 3" key="1">
    <citation type="submission" date="2020-09" db="EMBL/GenBank/DDBJ databases">
        <authorList>
            <person name="Tanuku N.R.S."/>
        </authorList>
    </citation>
    <scope>NUCLEOTIDE SEQUENCE [LARGE SCALE GENOMIC DNA]</scope>
    <source>
        <strain evidence="2 3">AK62</strain>
    </source>
</reference>
<sequence length="190" mass="21378">MRSTDFNQLNQQAKCFAGFEPDDEAVLNQASSALVPHLDQVTDAFYAELMQIEEAKPFLEGRLDALKATHRSWMEKILTGPYDADFAQYMHHVGVVHVQVRLPEKFMASGIGLIGKHLVPVLTQVFEEDARQLGRVMRAINGVTTYCLIIMQLSFREHELERFMEVTGISEALYANLAAAYRDKTGVSAE</sequence>
<dbReference type="EMBL" id="JACVEW010000016">
    <property type="protein sequence ID" value="MBP0049250.1"/>
    <property type="molecule type" value="Genomic_DNA"/>
</dbReference>
<dbReference type="InterPro" id="IPR012292">
    <property type="entry name" value="Globin/Proto"/>
</dbReference>
<accession>A0ABS3ZC17</accession>
<dbReference type="SUPFAM" id="SSF46458">
    <property type="entry name" value="Globin-like"/>
    <property type="match status" value="1"/>
</dbReference>
<organism evidence="2 3">
    <name type="scientific">Marinobacterium alkalitolerans</name>
    <dbReference type="NCBI Taxonomy" id="1542925"/>
    <lineage>
        <taxon>Bacteria</taxon>
        <taxon>Pseudomonadati</taxon>
        <taxon>Pseudomonadota</taxon>
        <taxon>Gammaproteobacteria</taxon>
        <taxon>Oceanospirillales</taxon>
        <taxon>Oceanospirillaceae</taxon>
        <taxon>Marinobacterium</taxon>
    </lineage>
</organism>
<proteinExistence type="predicted"/>
<dbReference type="CDD" id="cd01068">
    <property type="entry name" value="globin_sensor"/>
    <property type="match status" value="1"/>
</dbReference>
<dbReference type="InterPro" id="IPR009050">
    <property type="entry name" value="Globin-like_sf"/>
</dbReference>